<proteinExistence type="predicted"/>
<gene>
    <name evidence="1" type="ORF">CCMP2556_LOCUS28530</name>
</gene>
<dbReference type="EMBL" id="CAXAMN010021317">
    <property type="protein sequence ID" value="CAK9057907.1"/>
    <property type="molecule type" value="Genomic_DNA"/>
</dbReference>
<organism evidence="1 2">
    <name type="scientific">Durusdinium trenchii</name>
    <dbReference type="NCBI Taxonomy" id="1381693"/>
    <lineage>
        <taxon>Eukaryota</taxon>
        <taxon>Sar</taxon>
        <taxon>Alveolata</taxon>
        <taxon>Dinophyceae</taxon>
        <taxon>Suessiales</taxon>
        <taxon>Symbiodiniaceae</taxon>
        <taxon>Durusdinium</taxon>
    </lineage>
</organism>
<dbReference type="InterPro" id="IPR000222">
    <property type="entry name" value="PP2C_BS"/>
</dbReference>
<evidence type="ECO:0000313" key="1">
    <source>
        <dbReference type="EMBL" id="CAK9057907.1"/>
    </source>
</evidence>
<evidence type="ECO:0000313" key="2">
    <source>
        <dbReference type="Proteomes" id="UP001642484"/>
    </source>
</evidence>
<dbReference type="PROSITE" id="PS01032">
    <property type="entry name" value="PPM_1"/>
    <property type="match status" value="1"/>
</dbReference>
<sequence>MRSTAEGNFFAVYDGHAGRSCKLGQSSELPKLLGQTSADVCHLPQGGSVSPSVRRHRGAVQLLVLSPRFVCEMTGEPGEPGDLAPSRASQFIGNVQQVWRSPRKEDCQVNAISH</sequence>
<comment type="caution">
    <text evidence="1">The sequence shown here is derived from an EMBL/GenBank/DDBJ whole genome shotgun (WGS) entry which is preliminary data.</text>
</comment>
<dbReference type="Proteomes" id="UP001642484">
    <property type="component" value="Unassembled WGS sequence"/>
</dbReference>
<keyword evidence="2" id="KW-1185">Reference proteome</keyword>
<reference evidence="1 2" key="1">
    <citation type="submission" date="2024-02" db="EMBL/GenBank/DDBJ databases">
        <authorList>
            <person name="Chen Y."/>
            <person name="Shah S."/>
            <person name="Dougan E. K."/>
            <person name="Thang M."/>
            <person name="Chan C."/>
        </authorList>
    </citation>
    <scope>NUCLEOTIDE SEQUENCE [LARGE SCALE GENOMIC DNA]</scope>
</reference>
<accession>A0ABP0N4B8</accession>
<evidence type="ECO:0008006" key="3">
    <source>
        <dbReference type="Google" id="ProtNLM"/>
    </source>
</evidence>
<protein>
    <recommendedName>
        <fullName evidence="3">PPM-type phosphatase domain-containing protein</fullName>
    </recommendedName>
</protein>
<name>A0ABP0N4B8_9DINO</name>